<dbReference type="EMBL" id="PQGE01000012">
    <property type="protein sequence ID" value="POP43890.1"/>
    <property type="molecule type" value="Genomic_DNA"/>
</dbReference>
<evidence type="ECO:0000313" key="3">
    <source>
        <dbReference type="EMBL" id="POP46191.1"/>
    </source>
</evidence>
<sequence>MDTASAEKMVNAFSKAVKPIPLMNGERNGTEYRRALALIEFLIDRDDLDNPLFELLARKINDYENHAPEFAEFNRRLESTPPGVAMLRTLMDQYGLKAADLANELGSKSNISNILNGRRALTVKHIKALSERFNLPPEAFIG</sequence>
<dbReference type="InterPro" id="IPR001387">
    <property type="entry name" value="Cro/C1-type_HTH"/>
</dbReference>
<organism evidence="3 5">
    <name type="scientific">Superficieibacter electus</name>
    <dbReference type="NCBI Taxonomy" id="2022662"/>
    <lineage>
        <taxon>Bacteria</taxon>
        <taxon>Pseudomonadati</taxon>
        <taxon>Pseudomonadota</taxon>
        <taxon>Gammaproteobacteria</taxon>
        <taxon>Enterobacterales</taxon>
        <taxon>Enterobacteriaceae</taxon>
        <taxon>Superficieibacter</taxon>
    </lineage>
</organism>
<dbReference type="RefSeq" id="WP_103676883.1">
    <property type="nucleotide sequence ID" value="NZ_PQGD01000015.1"/>
</dbReference>
<dbReference type="PANTHER" id="PTHR40455:SF1">
    <property type="entry name" value="ANTITOXIN HIGA"/>
    <property type="match status" value="1"/>
</dbReference>
<dbReference type="Gene3D" id="1.10.260.40">
    <property type="entry name" value="lambda repressor-like DNA-binding domains"/>
    <property type="match status" value="1"/>
</dbReference>
<reference evidence="4 5" key="1">
    <citation type="submission" date="2018-01" db="EMBL/GenBank/DDBJ databases">
        <title>Superficieibacter electus gen. nov., sp. nov., an extended-spectrum beta-lactamase possessing member of the Enterobacteriaceae family, isolated from intensive care unit surfaces.</title>
        <authorList>
            <person name="Potter R.F."/>
            <person name="D'Souza A.W."/>
        </authorList>
    </citation>
    <scope>NUCLEOTIDE SEQUENCE [LARGE SCALE GENOMIC DNA]</scope>
    <source>
        <strain evidence="3 5">BP-1</strain>
        <strain evidence="2 4">BP-2</strain>
    </source>
</reference>
<dbReference type="PROSITE" id="PS50943">
    <property type="entry name" value="HTH_CROC1"/>
    <property type="match status" value="1"/>
</dbReference>
<dbReference type="SUPFAM" id="SSF47413">
    <property type="entry name" value="lambda repressor-like DNA-binding domains"/>
    <property type="match status" value="1"/>
</dbReference>
<dbReference type="Proteomes" id="UP000237073">
    <property type="component" value="Unassembled WGS sequence"/>
</dbReference>
<dbReference type="Proteomes" id="UP000247005">
    <property type="component" value="Unassembled WGS sequence"/>
</dbReference>
<dbReference type="SMART" id="SM00530">
    <property type="entry name" value="HTH_XRE"/>
    <property type="match status" value="1"/>
</dbReference>
<proteinExistence type="predicted"/>
<dbReference type="PANTHER" id="PTHR40455">
    <property type="entry name" value="ANTITOXIN HIGA"/>
    <property type="match status" value="1"/>
</dbReference>
<keyword evidence="4" id="KW-1185">Reference proteome</keyword>
<evidence type="ECO:0000313" key="2">
    <source>
        <dbReference type="EMBL" id="POP43890.1"/>
    </source>
</evidence>
<gene>
    <name evidence="3" type="ORF">CHU32_18620</name>
    <name evidence="2" type="ORF">CHU33_14460</name>
</gene>
<evidence type="ECO:0000259" key="1">
    <source>
        <dbReference type="PROSITE" id="PS50943"/>
    </source>
</evidence>
<evidence type="ECO:0000313" key="5">
    <source>
        <dbReference type="Proteomes" id="UP000247005"/>
    </source>
</evidence>
<evidence type="ECO:0000313" key="4">
    <source>
        <dbReference type="Proteomes" id="UP000237073"/>
    </source>
</evidence>
<dbReference type="AlphaFoldDB" id="A0A2P5GLU7"/>
<dbReference type="GO" id="GO:0001046">
    <property type="term" value="F:core promoter sequence-specific DNA binding"/>
    <property type="evidence" value="ECO:0007669"/>
    <property type="project" value="TreeGrafter"/>
</dbReference>
<dbReference type="EMBL" id="PQGD01000015">
    <property type="protein sequence ID" value="POP46191.1"/>
    <property type="molecule type" value="Genomic_DNA"/>
</dbReference>
<comment type="caution">
    <text evidence="3">The sequence shown here is derived from an EMBL/GenBank/DDBJ whole genome shotgun (WGS) entry which is preliminary data.</text>
</comment>
<protein>
    <submittedName>
        <fullName evidence="3">Transcriptional regulator</fullName>
    </submittedName>
</protein>
<dbReference type="Pfam" id="PF01381">
    <property type="entry name" value="HTH_3"/>
    <property type="match status" value="1"/>
</dbReference>
<feature type="domain" description="HTH cro/C1-type" evidence="1">
    <location>
        <begin position="87"/>
        <end position="140"/>
    </location>
</feature>
<name>A0A2P5GLU7_9ENTR</name>
<dbReference type="InterPro" id="IPR010982">
    <property type="entry name" value="Lambda_DNA-bd_dom_sf"/>
</dbReference>
<dbReference type="OrthoDB" id="5771335at2"/>
<dbReference type="InterPro" id="IPR039060">
    <property type="entry name" value="Antitox_HigA"/>
</dbReference>
<dbReference type="GO" id="GO:0006355">
    <property type="term" value="P:regulation of DNA-templated transcription"/>
    <property type="evidence" value="ECO:0007669"/>
    <property type="project" value="InterPro"/>
</dbReference>
<dbReference type="CDD" id="cd00093">
    <property type="entry name" value="HTH_XRE"/>
    <property type="match status" value="1"/>
</dbReference>
<accession>A0A2P5GLU7</accession>